<keyword evidence="4" id="KW-0443">Lipid metabolism</keyword>
<dbReference type="EMBL" id="JAWHQM010000020">
    <property type="protein sequence ID" value="KAK5631502.1"/>
    <property type="molecule type" value="Genomic_DNA"/>
</dbReference>
<dbReference type="PANTHER" id="PTHR10272:SF14">
    <property type="entry name" value="PAF ACETYLHYDROLASE FAMILY PROTEIN"/>
    <property type="match status" value="1"/>
</dbReference>
<gene>
    <name evidence="6" type="ORF">RRF57_007216</name>
</gene>
<dbReference type="GO" id="GO:0016042">
    <property type="term" value="P:lipid catabolic process"/>
    <property type="evidence" value="ECO:0007669"/>
    <property type="project" value="UniProtKB-KW"/>
</dbReference>
<keyword evidence="7" id="KW-1185">Reference proteome</keyword>
<keyword evidence="5" id="KW-0732">Signal</keyword>
<name>A0AAN7Z652_9PEZI</name>
<dbReference type="AlphaFoldDB" id="A0AAN7Z652"/>
<dbReference type="EC" id="3.1.1.47" evidence="1"/>
<organism evidence="6 7">
    <name type="scientific">Xylaria bambusicola</name>
    <dbReference type="NCBI Taxonomy" id="326684"/>
    <lineage>
        <taxon>Eukaryota</taxon>
        <taxon>Fungi</taxon>
        <taxon>Dikarya</taxon>
        <taxon>Ascomycota</taxon>
        <taxon>Pezizomycotina</taxon>
        <taxon>Sordariomycetes</taxon>
        <taxon>Xylariomycetidae</taxon>
        <taxon>Xylariales</taxon>
        <taxon>Xylariaceae</taxon>
        <taxon>Xylaria</taxon>
    </lineage>
</organism>
<evidence type="ECO:0000256" key="5">
    <source>
        <dbReference type="SAM" id="SignalP"/>
    </source>
</evidence>
<feature type="chain" id="PRO_5042958051" description="1-alkyl-2-acetylglycerophosphocholine esterase" evidence="5">
    <location>
        <begin position="18"/>
        <end position="367"/>
    </location>
</feature>
<evidence type="ECO:0000256" key="2">
    <source>
        <dbReference type="ARBA" id="ARBA00022801"/>
    </source>
</evidence>
<proteinExistence type="predicted"/>
<accession>A0AAN7Z652</accession>
<sequence>MAFTVLLAALAATTAFAQVFPAPGGPYRVRWENKELVDADRVDPFNSSHSRRMLISHFTPVAEQHCAQTCRVPYMPEQIAEIEDEILAFAFADYGWPQGLLGGLELDVCCGVSKQAKTHKFPTLLFGTGLNTTRFWYTSFAMEIASLGYQVIVMDHPYETDVVLFPDGEIVFGGNIVGDPNNLPAIEFGLDVRTSDVSFVLDTLKVCKTVYFGHSYGGASALAATAMEPRIKAGLNLDGGLWGPVVNAGVSKPFINLSGSLSSTIDESWANFTKAHDEKYPDVWYRELHVIDSYHGSFWDLSIIGDFTGLRENPELVENVLGVLRGERAVAILRAYLDDYVKFTLLGEGEGLLAGESEKFPDVQFVR</sequence>
<keyword evidence="2" id="KW-0378">Hydrolase</keyword>
<dbReference type="Pfam" id="PF03403">
    <property type="entry name" value="PAF-AH_p_II"/>
    <property type="match status" value="1"/>
</dbReference>
<feature type="signal peptide" evidence="5">
    <location>
        <begin position="1"/>
        <end position="17"/>
    </location>
</feature>
<reference evidence="6 7" key="1">
    <citation type="submission" date="2023-10" db="EMBL/GenBank/DDBJ databases">
        <title>Draft genome sequence of Xylaria bambusicola isolate GMP-LS, the root and basal stem rot pathogen of sugarcane in Indonesia.</title>
        <authorList>
            <person name="Selvaraj P."/>
            <person name="Muralishankar V."/>
            <person name="Muruganantham S."/>
            <person name="Sp S."/>
            <person name="Haryani S."/>
            <person name="Lau K.J.X."/>
            <person name="Naqvi N.I."/>
        </authorList>
    </citation>
    <scope>NUCLEOTIDE SEQUENCE [LARGE SCALE GENOMIC DNA]</scope>
    <source>
        <strain evidence="6">GMP-LS</strain>
    </source>
</reference>
<dbReference type="PANTHER" id="PTHR10272">
    <property type="entry name" value="PLATELET-ACTIVATING FACTOR ACETYLHYDROLASE"/>
    <property type="match status" value="1"/>
</dbReference>
<evidence type="ECO:0000256" key="4">
    <source>
        <dbReference type="ARBA" id="ARBA00023098"/>
    </source>
</evidence>
<keyword evidence="3" id="KW-0442">Lipid degradation</keyword>
<evidence type="ECO:0000313" key="7">
    <source>
        <dbReference type="Proteomes" id="UP001305414"/>
    </source>
</evidence>
<dbReference type="Gene3D" id="3.40.50.1820">
    <property type="entry name" value="alpha/beta hydrolase"/>
    <property type="match status" value="1"/>
</dbReference>
<comment type="caution">
    <text evidence="6">The sequence shown here is derived from an EMBL/GenBank/DDBJ whole genome shotgun (WGS) entry which is preliminary data.</text>
</comment>
<dbReference type="SUPFAM" id="SSF53474">
    <property type="entry name" value="alpha/beta-Hydrolases"/>
    <property type="match status" value="1"/>
</dbReference>
<dbReference type="InterPro" id="IPR029058">
    <property type="entry name" value="AB_hydrolase_fold"/>
</dbReference>
<evidence type="ECO:0000256" key="3">
    <source>
        <dbReference type="ARBA" id="ARBA00022963"/>
    </source>
</evidence>
<protein>
    <recommendedName>
        <fullName evidence="1">1-alkyl-2-acetylglycerophosphocholine esterase</fullName>
        <ecNumber evidence="1">3.1.1.47</ecNumber>
    </recommendedName>
</protein>
<dbReference type="GO" id="GO:0003847">
    <property type="term" value="F:1-alkyl-2-acetylglycerophosphocholine esterase activity"/>
    <property type="evidence" value="ECO:0007669"/>
    <property type="project" value="UniProtKB-EC"/>
</dbReference>
<evidence type="ECO:0000256" key="1">
    <source>
        <dbReference type="ARBA" id="ARBA00013201"/>
    </source>
</evidence>
<evidence type="ECO:0000313" key="6">
    <source>
        <dbReference type="EMBL" id="KAK5631502.1"/>
    </source>
</evidence>
<dbReference type="Proteomes" id="UP001305414">
    <property type="component" value="Unassembled WGS sequence"/>
</dbReference>